<comment type="caution">
    <text evidence="7">The sequence shown here is derived from an EMBL/GenBank/DDBJ whole genome shotgun (WGS) entry which is preliminary data.</text>
</comment>
<reference evidence="7" key="1">
    <citation type="submission" date="2020-11" db="EMBL/GenBank/DDBJ databases">
        <title>Sequencing the genomes of 1000 actinobacteria strains.</title>
        <authorList>
            <person name="Klenk H.-P."/>
        </authorList>
    </citation>
    <scope>NUCLEOTIDE SEQUENCE</scope>
    <source>
        <strain evidence="7">DSM 43175</strain>
    </source>
</reference>
<protein>
    <submittedName>
        <fullName evidence="7">8-oxo-dGTP pyrophosphatase MutT (NUDIX family)</fullName>
    </submittedName>
</protein>
<feature type="domain" description="Nudix hydrolase" evidence="6">
    <location>
        <begin position="15"/>
        <end position="160"/>
    </location>
</feature>
<sequence length="177" mass="19712">MRRTLRSGHEPEGGYRRRSARVLLVDGSGRILMFRFPRAFKRPDLGHCWITPGGGVGEGEELAVAAARELREETGLVVAPEELGSTVAVTSGYADLGWSRGVFRDDFFLHRVAGTYEVDTSGQEPQERSQITAHRWWTPEDLAATDEAVYPLELVPLLTDLLAGRVPAEPVRLPWHH</sequence>
<keyword evidence="3 5" id="KW-0378">Hydrolase</keyword>
<dbReference type="EMBL" id="JADOUA010000001">
    <property type="protein sequence ID" value="MBG6090583.1"/>
    <property type="molecule type" value="Genomic_DNA"/>
</dbReference>
<evidence type="ECO:0000256" key="2">
    <source>
        <dbReference type="ARBA" id="ARBA00005582"/>
    </source>
</evidence>
<accession>A0A931DL54</accession>
<dbReference type="Proteomes" id="UP000614047">
    <property type="component" value="Unassembled WGS sequence"/>
</dbReference>
<comment type="similarity">
    <text evidence="2 5">Belongs to the Nudix hydrolase family.</text>
</comment>
<evidence type="ECO:0000259" key="6">
    <source>
        <dbReference type="PROSITE" id="PS51462"/>
    </source>
</evidence>
<dbReference type="PROSITE" id="PS51462">
    <property type="entry name" value="NUDIX"/>
    <property type="match status" value="1"/>
</dbReference>
<evidence type="ECO:0000313" key="7">
    <source>
        <dbReference type="EMBL" id="MBG6090583.1"/>
    </source>
</evidence>
<dbReference type="SUPFAM" id="SSF55811">
    <property type="entry name" value="Nudix"/>
    <property type="match status" value="1"/>
</dbReference>
<dbReference type="InterPro" id="IPR000086">
    <property type="entry name" value="NUDIX_hydrolase_dom"/>
</dbReference>
<evidence type="ECO:0000256" key="1">
    <source>
        <dbReference type="ARBA" id="ARBA00001946"/>
    </source>
</evidence>
<dbReference type="GO" id="GO:0016787">
    <property type="term" value="F:hydrolase activity"/>
    <property type="evidence" value="ECO:0007669"/>
    <property type="project" value="UniProtKB-KW"/>
</dbReference>
<evidence type="ECO:0000256" key="5">
    <source>
        <dbReference type="RuleBase" id="RU003476"/>
    </source>
</evidence>
<organism evidence="7 8">
    <name type="scientific">Actinomadura viridis</name>
    <dbReference type="NCBI Taxonomy" id="58110"/>
    <lineage>
        <taxon>Bacteria</taxon>
        <taxon>Bacillati</taxon>
        <taxon>Actinomycetota</taxon>
        <taxon>Actinomycetes</taxon>
        <taxon>Streptosporangiales</taxon>
        <taxon>Thermomonosporaceae</taxon>
        <taxon>Actinomadura</taxon>
    </lineage>
</organism>
<dbReference type="PANTHER" id="PTHR43046">
    <property type="entry name" value="GDP-MANNOSE MANNOSYL HYDROLASE"/>
    <property type="match status" value="1"/>
</dbReference>
<dbReference type="AlphaFoldDB" id="A0A931DL54"/>
<dbReference type="Pfam" id="PF00293">
    <property type="entry name" value="NUDIX"/>
    <property type="match status" value="1"/>
</dbReference>
<dbReference type="InterPro" id="IPR020084">
    <property type="entry name" value="NUDIX_hydrolase_CS"/>
</dbReference>
<comment type="cofactor">
    <cofactor evidence="1">
        <name>Mg(2+)</name>
        <dbReference type="ChEBI" id="CHEBI:18420"/>
    </cofactor>
</comment>
<dbReference type="CDD" id="cd04685">
    <property type="entry name" value="NUDIX_Hydrolase"/>
    <property type="match status" value="1"/>
</dbReference>
<name>A0A931DL54_9ACTN</name>
<dbReference type="PROSITE" id="PS00893">
    <property type="entry name" value="NUDIX_BOX"/>
    <property type="match status" value="1"/>
</dbReference>
<dbReference type="InterPro" id="IPR020476">
    <property type="entry name" value="Nudix_hydrolase"/>
</dbReference>
<evidence type="ECO:0000313" key="8">
    <source>
        <dbReference type="Proteomes" id="UP000614047"/>
    </source>
</evidence>
<proteinExistence type="inferred from homology"/>
<dbReference type="InterPro" id="IPR015797">
    <property type="entry name" value="NUDIX_hydrolase-like_dom_sf"/>
</dbReference>
<dbReference type="Gene3D" id="3.90.79.10">
    <property type="entry name" value="Nucleoside Triphosphate Pyrophosphohydrolase"/>
    <property type="match status" value="1"/>
</dbReference>
<dbReference type="PRINTS" id="PR00502">
    <property type="entry name" value="NUDIXFAMILY"/>
</dbReference>
<gene>
    <name evidence="7" type="ORF">IW256_004696</name>
</gene>
<keyword evidence="8" id="KW-1185">Reference proteome</keyword>
<dbReference type="PANTHER" id="PTHR43046:SF12">
    <property type="entry name" value="GDP-MANNOSE MANNOSYL HYDROLASE"/>
    <property type="match status" value="1"/>
</dbReference>
<evidence type="ECO:0000256" key="3">
    <source>
        <dbReference type="ARBA" id="ARBA00022801"/>
    </source>
</evidence>
<keyword evidence="4" id="KW-0460">Magnesium</keyword>
<evidence type="ECO:0000256" key="4">
    <source>
        <dbReference type="ARBA" id="ARBA00022842"/>
    </source>
</evidence>
<dbReference type="RefSeq" id="WP_197013029.1">
    <property type="nucleotide sequence ID" value="NZ_BAABES010000011.1"/>
</dbReference>